<dbReference type="PANTHER" id="PTHR33646">
    <property type="entry name" value="GB|AAF00631.1"/>
    <property type="match status" value="1"/>
</dbReference>
<evidence type="ECO:0000313" key="4">
    <source>
        <dbReference type="EMBL" id="KAG6602727.1"/>
    </source>
</evidence>
<keyword evidence="2" id="KW-0472">Membrane</keyword>
<feature type="transmembrane region" description="Helical" evidence="2">
    <location>
        <begin position="279"/>
        <end position="299"/>
    </location>
</feature>
<feature type="non-terminal residue" evidence="4">
    <location>
        <position position="1"/>
    </location>
</feature>
<keyword evidence="2" id="KW-0812">Transmembrane</keyword>
<gene>
    <name evidence="4" type="ORF">SDJN03_07960</name>
</gene>
<dbReference type="PANTHER" id="PTHR33646:SF6">
    <property type="entry name" value="TRANSMEMBRANE PROTEIN"/>
    <property type="match status" value="1"/>
</dbReference>
<evidence type="ECO:0000256" key="1">
    <source>
        <dbReference type="SAM" id="MobiDB-lite"/>
    </source>
</evidence>
<dbReference type="InterPro" id="IPR049224">
    <property type="entry name" value="DUF6821"/>
</dbReference>
<keyword evidence="2" id="KW-1133">Transmembrane helix</keyword>
<dbReference type="InterPro" id="IPR045883">
    <property type="entry name" value="At4g13530-like"/>
</dbReference>
<reference evidence="4 5" key="1">
    <citation type="journal article" date="2021" name="Hortic Res">
        <title>The domestication of Cucurbita argyrosperma as revealed by the genome of its wild relative.</title>
        <authorList>
            <person name="Barrera-Redondo J."/>
            <person name="Sanchez-de la Vega G."/>
            <person name="Aguirre-Liguori J.A."/>
            <person name="Castellanos-Morales G."/>
            <person name="Gutierrez-Guerrero Y.T."/>
            <person name="Aguirre-Dugua X."/>
            <person name="Aguirre-Planter E."/>
            <person name="Tenaillon M.I."/>
            <person name="Lira-Saade R."/>
            <person name="Eguiarte L.E."/>
        </authorList>
    </citation>
    <scope>NUCLEOTIDE SEQUENCE [LARGE SCALE GENOMIC DNA]</scope>
    <source>
        <strain evidence="4">JBR-2021</strain>
    </source>
</reference>
<evidence type="ECO:0000313" key="5">
    <source>
        <dbReference type="Proteomes" id="UP000685013"/>
    </source>
</evidence>
<comment type="caution">
    <text evidence="4">The sequence shown here is derived from an EMBL/GenBank/DDBJ whole genome shotgun (WGS) entry which is preliminary data.</text>
</comment>
<name>A0AAV6NU14_9ROSI</name>
<accession>A0AAV6NU14</accession>
<proteinExistence type="predicted"/>
<evidence type="ECO:0000259" key="3">
    <source>
        <dbReference type="Pfam" id="PF20705"/>
    </source>
</evidence>
<protein>
    <recommendedName>
        <fullName evidence="3">DUF6821 domain-containing protein</fullName>
    </recommendedName>
</protein>
<keyword evidence="5" id="KW-1185">Reference proteome</keyword>
<evidence type="ECO:0000256" key="2">
    <source>
        <dbReference type="SAM" id="Phobius"/>
    </source>
</evidence>
<sequence length="388" mass="43376">MEEDGSGSEFHDWEVLHDYEYDHTFPQVHSNFPDSNSRFFHVIEGDSGSRTTIWFDYFSLRDHQNDAKTSLESTVNDACLVELENLNSNDTDSENRNSRRSTSELGSESGDGLLDDQSHANGFADITKSVTGFEEIATAVENLERRESDDGKFSGSAFVARDEPLSAKDLCSPMESEGSGEEIESQDEVLDSNSIGNESVSLKFGDCGKESDHIDSVNDVLNKDLGGEDGESSEKIDVGTEEVKVEAKSGEIDAQSRRVVWWKVPFQVLRYFFLKASPAWSFSVAVAFMGMVILGRRFYKMKRKTTSLQLKIAVDDKKISQFADRAARLNEAFSMVRRVPEVRASWTGAGANSWPAMSMSKISNIYGNMRLKKHNKKLLDDDVMKVLS</sequence>
<feature type="region of interest" description="Disordered" evidence="1">
    <location>
        <begin position="86"/>
        <end position="119"/>
    </location>
</feature>
<organism evidence="4 5">
    <name type="scientific">Cucurbita argyrosperma subsp. sororia</name>
    <dbReference type="NCBI Taxonomy" id="37648"/>
    <lineage>
        <taxon>Eukaryota</taxon>
        <taxon>Viridiplantae</taxon>
        <taxon>Streptophyta</taxon>
        <taxon>Embryophyta</taxon>
        <taxon>Tracheophyta</taxon>
        <taxon>Spermatophyta</taxon>
        <taxon>Magnoliopsida</taxon>
        <taxon>eudicotyledons</taxon>
        <taxon>Gunneridae</taxon>
        <taxon>Pentapetalae</taxon>
        <taxon>rosids</taxon>
        <taxon>fabids</taxon>
        <taxon>Cucurbitales</taxon>
        <taxon>Cucurbitaceae</taxon>
        <taxon>Cucurbiteae</taxon>
        <taxon>Cucurbita</taxon>
    </lineage>
</organism>
<dbReference type="Proteomes" id="UP000685013">
    <property type="component" value="Chromosome 4"/>
</dbReference>
<dbReference type="AlphaFoldDB" id="A0AAV6NU14"/>
<dbReference type="EMBL" id="JAGKQH010000004">
    <property type="protein sequence ID" value="KAG6602727.1"/>
    <property type="molecule type" value="Genomic_DNA"/>
</dbReference>
<dbReference type="Pfam" id="PF20705">
    <property type="entry name" value="DUF6821"/>
    <property type="match status" value="1"/>
</dbReference>
<feature type="domain" description="DUF6821" evidence="3">
    <location>
        <begin position="225"/>
        <end position="350"/>
    </location>
</feature>